<dbReference type="RefSeq" id="WP_067426196.1">
    <property type="nucleotide sequence ID" value="NZ_CBCPID010000007.1"/>
</dbReference>
<accession>A0A1B8H1H8</accession>
<evidence type="ECO:0000256" key="7">
    <source>
        <dbReference type="ARBA" id="ARBA00023186"/>
    </source>
</evidence>
<dbReference type="PROSITE" id="PS00329">
    <property type="entry name" value="HSP70_2"/>
    <property type="match status" value="1"/>
</dbReference>
<dbReference type="PROSITE" id="PS01036">
    <property type="entry name" value="HSP70_3"/>
    <property type="match status" value="1"/>
</dbReference>
<dbReference type="PRINTS" id="PR00301">
    <property type="entry name" value="HEATSHOCK70"/>
</dbReference>
<dbReference type="CDD" id="cd10234">
    <property type="entry name" value="ASKHA_NBD_HSP70_DnaK-like"/>
    <property type="match status" value="1"/>
</dbReference>
<dbReference type="InterPro" id="IPR029047">
    <property type="entry name" value="HSP70_peptide-bd_sf"/>
</dbReference>
<dbReference type="SUPFAM" id="SSF100920">
    <property type="entry name" value="Heat shock protein 70kD (HSP70), peptide-binding domain"/>
    <property type="match status" value="1"/>
</dbReference>
<dbReference type="PROSITE" id="PS00297">
    <property type="entry name" value="HSP70_1"/>
    <property type="match status" value="1"/>
</dbReference>
<dbReference type="SUPFAM" id="SSF100934">
    <property type="entry name" value="Heat shock protein 70kD (HSP70), C-terminal subdomain"/>
    <property type="match status" value="1"/>
</dbReference>
<dbReference type="NCBIfam" id="NF003520">
    <property type="entry name" value="PRK05183.1"/>
    <property type="match status" value="1"/>
</dbReference>
<keyword evidence="4 8" id="KW-0547">Nucleotide-binding</keyword>
<dbReference type="STRING" id="368603.AYY16_15150"/>
<evidence type="ECO:0000313" key="11">
    <source>
        <dbReference type="EMBL" id="OBU02947.1"/>
    </source>
</evidence>
<dbReference type="AlphaFoldDB" id="A0A1B8H1H8"/>
<dbReference type="NCBIfam" id="TIGR02350">
    <property type="entry name" value="prok_dnaK"/>
    <property type="match status" value="1"/>
</dbReference>
<evidence type="ECO:0000313" key="12">
    <source>
        <dbReference type="Proteomes" id="UP000092247"/>
    </source>
</evidence>
<organism evidence="11 12">
    <name type="scientific">Morganella psychrotolerans</name>
    <dbReference type="NCBI Taxonomy" id="368603"/>
    <lineage>
        <taxon>Bacteria</taxon>
        <taxon>Pseudomonadati</taxon>
        <taxon>Pseudomonadota</taxon>
        <taxon>Gammaproteobacteria</taxon>
        <taxon>Enterobacterales</taxon>
        <taxon>Morganellaceae</taxon>
        <taxon>Morganella</taxon>
    </lineage>
</organism>
<comment type="caution">
    <text evidence="11">The sequence shown here is derived from an EMBL/GenBank/DDBJ whole genome shotgun (WGS) entry which is preliminary data.</text>
</comment>
<dbReference type="InterPro" id="IPR029048">
    <property type="entry name" value="HSP70_C_sf"/>
</dbReference>
<evidence type="ECO:0000256" key="6">
    <source>
        <dbReference type="ARBA" id="ARBA00023016"/>
    </source>
</evidence>
<comment type="induction">
    <text evidence="8">By stress conditions e.g. heat shock.</text>
</comment>
<feature type="compositionally biased region" description="Low complexity" evidence="10">
    <location>
        <begin position="602"/>
        <end position="623"/>
    </location>
</feature>
<dbReference type="Gene3D" id="3.30.420.40">
    <property type="match status" value="2"/>
</dbReference>
<evidence type="ECO:0000256" key="2">
    <source>
        <dbReference type="ARBA" id="ARBA00014415"/>
    </source>
</evidence>
<dbReference type="Gene3D" id="3.90.640.10">
    <property type="entry name" value="Actin, Chain A, domain 4"/>
    <property type="match status" value="1"/>
</dbReference>
<dbReference type="Gene3D" id="2.60.34.10">
    <property type="entry name" value="Substrate Binding Domain Of DNAk, Chain A, domain 1"/>
    <property type="match status" value="1"/>
</dbReference>
<evidence type="ECO:0000256" key="3">
    <source>
        <dbReference type="ARBA" id="ARBA00022553"/>
    </source>
</evidence>
<dbReference type="NCBIfam" id="NF001413">
    <property type="entry name" value="PRK00290.1"/>
    <property type="match status" value="1"/>
</dbReference>
<keyword evidence="3 8" id="KW-0597">Phosphoprotein</keyword>
<sequence>MGKIIGIDLGTTNSCVAVMDGNKARVLENAEGDRTTPSIIAYTADGEILVGQPAKRQAVTNPQNTLFAIKRLIGRRFDEEEVSRDMNIMPYKIVGADNGDAWVEAKGQKMAPPQISAEVLKKMKKTAEDYLGEPVTEAVITVPAYFNDAQRQATKDAGRIAGLDVKRIINEPTAAALAYGLDREVGNRTIAVFDLGGGTFDISIIEIDEVDGEKTYEVLATNGDTHLGGEDFDSRMINYLVEEFKKDQGIDLRNDPLAMQRLKEAAEKAKIELSSAQQTDVNLPYITADASGPKHMNIKVTRAKLESLVEDLVKRSMEPVKVALQDAGLSVGDIQDVILVGGQTRMPMVQKTVADFFGKEPRKDVNPDEAVAVGAAVQGGVLGGEVKDVLLLDVTPLSLGIETMGGVMTALIAKNTTIPTKHSQVFSTAEDNQSAVTIHVLQGERKRSSDNKSLGQFNLDGIQPAPRGMPQVEVTFDIDADGILHVSAKDKNSGREQNITIKASSGLNEEEIQQMVRDAEANAEADRKFEELVQVRNQADQLVHATRKQIEEAGDKLPGDDKVKIEQALSELEIAVKGEDKAAIEEKTKALIDASAKLMEMAQQQAQAGAAGADAAQDAGQNDDVVDAEFEEVDDSKDKK</sequence>
<dbReference type="SUPFAM" id="SSF53067">
    <property type="entry name" value="Actin-like ATPase domain"/>
    <property type="match status" value="2"/>
</dbReference>
<dbReference type="InterPro" id="IPR043129">
    <property type="entry name" value="ATPase_NBD"/>
</dbReference>
<dbReference type="InterPro" id="IPR012725">
    <property type="entry name" value="Chaperone_DnaK"/>
</dbReference>
<dbReference type="HAMAP" id="MF_00332">
    <property type="entry name" value="DnaK"/>
    <property type="match status" value="1"/>
</dbReference>
<evidence type="ECO:0000256" key="8">
    <source>
        <dbReference type="HAMAP-Rule" id="MF_00332"/>
    </source>
</evidence>
<evidence type="ECO:0000256" key="1">
    <source>
        <dbReference type="ARBA" id="ARBA00007381"/>
    </source>
</evidence>
<feature type="modified residue" description="Phosphothreonine; by autocatalysis" evidence="8">
    <location>
        <position position="199"/>
    </location>
</feature>
<dbReference type="Proteomes" id="UP000092247">
    <property type="component" value="Unassembled WGS sequence"/>
</dbReference>
<keyword evidence="7 8" id="KW-0143">Chaperone</keyword>
<feature type="compositionally biased region" description="Acidic residues" evidence="10">
    <location>
        <begin position="624"/>
        <end position="640"/>
    </location>
</feature>
<gene>
    <name evidence="8" type="primary">dnaK</name>
    <name evidence="11" type="ORF">AYY17_11655</name>
</gene>
<dbReference type="Gene3D" id="1.20.1270.10">
    <property type="match status" value="1"/>
</dbReference>
<dbReference type="GO" id="GO:0140662">
    <property type="term" value="F:ATP-dependent protein folding chaperone"/>
    <property type="evidence" value="ECO:0007669"/>
    <property type="project" value="InterPro"/>
</dbReference>
<dbReference type="PANTHER" id="PTHR19375">
    <property type="entry name" value="HEAT SHOCK PROTEIN 70KDA"/>
    <property type="match status" value="1"/>
</dbReference>
<keyword evidence="6 8" id="KW-0346">Stress response</keyword>
<dbReference type="FunFam" id="3.90.640.10:FF:000003">
    <property type="entry name" value="Molecular chaperone DnaK"/>
    <property type="match status" value="1"/>
</dbReference>
<dbReference type="FunFam" id="1.20.1270.10:FF:000001">
    <property type="entry name" value="Molecular chaperone DnaK"/>
    <property type="match status" value="1"/>
</dbReference>
<dbReference type="InterPro" id="IPR013126">
    <property type="entry name" value="Hsp_70_fam"/>
</dbReference>
<dbReference type="GO" id="GO:0051087">
    <property type="term" value="F:protein-folding chaperone binding"/>
    <property type="evidence" value="ECO:0007669"/>
    <property type="project" value="UniProtKB-ARBA"/>
</dbReference>
<comment type="function">
    <text evidence="8">Acts as a chaperone.</text>
</comment>
<evidence type="ECO:0000256" key="5">
    <source>
        <dbReference type="ARBA" id="ARBA00022840"/>
    </source>
</evidence>
<protein>
    <recommendedName>
        <fullName evidence="2 8">Chaperone protein DnaK</fullName>
    </recommendedName>
    <alternativeName>
        <fullName evidence="8">HSP70</fullName>
    </alternativeName>
    <alternativeName>
        <fullName evidence="8">Heat shock 70 kDa protein</fullName>
    </alternativeName>
    <alternativeName>
        <fullName evidence="8">Heat shock protein 70</fullName>
    </alternativeName>
</protein>
<dbReference type="EMBL" id="LZEX01000044">
    <property type="protein sequence ID" value="OBU02947.1"/>
    <property type="molecule type" value="Genomic_DNA"/>
</dbReference>
<comment type="similarity">
    <text evidence="1 8 9">Belongs to the heat shock protein 70 family.</text>
</comment>
<dbReference type="Pfam" id="PF00012">
    <property type="entry name" value="HSP70"/>
    <property type="match status" value="1"/>
</dbReference>
<reference evidence="11 12" key="1">
    <citation type="submission" date="2016-06" db="EMBL/GenBank/DDBJ databases">
        <authorList>
            <person name="Kjaerup R.B."/>
            <person name="Dalgaard T.S."/>
            <person name="Juul-Madsen H.R."/>
        </authorList>
    </citation>
    <scope>NUCLEOTIDE SEQUENCE [LARGE SCALE GENOMIC DNA]</scope>
    <source>
        <strain evidence="11 12">GCSL-Mp3</strain>
    </source>
</reference>
<dbReference type="GO" id="GO:0005524">
    <property type="term" value="F:ATP binding"/>
    <property type="evidence" value="ECO:0007669"/>
    <property type="project" value="UniProtKB-UniRule"/>
</dbReference>
<keyword evidence="5 8" id="KW-0067">ATP-binding</keyword>
<dbReference type="FunFam" id="2.60.34.10:FF:000014">
    <property type="entry name" value="Chaperone protein DnaK HSP70"/>
    <property type="match status" value="1"/>
</dbReference>
<evidence type="ECO:0000256" key="9">
    <source>
        <dbReference type="RuleBase" id="RU003322"/>
    </source>
</evidence>
<name>A0A1B8H1H8_9GAMM</name>
<dbReference type="InterPro" id="IPR018181">
    <property type="entry name" value="Heat_shock_70_CS"/>
</dbReference>
<proteinExistence type="evidence at transcript level"/>
<evidence type="ECO:0000256" key="10">
    <source>
        <dbReference type="SAM" id="MobiDB-lite"/>
    </source>
</evidence>
<dbReference type="FunFam" id="3.30.30.30:FF:000003">
    <property type="entry name" value="Heat shock protein 9"/>
    <property type="match status" value="1"/>
</dbReference>
<evidence type="ECO:0000256" key="4">
    <source>
        <dbReference type="ARBA" id="ARBA00022741"/>
    </source>
</evidence>
<feature type="region of interest" description="Disordered" evidence="10">
    <location>
        <begin position="602"/>
        <end position="640"/>
    </location>
</feature>
<dbReference type="FunFam" id="3.30.420.40:FF:000004">
    <property type="entry name" value="Molecular chaperone DnaK"/>
    <property type="match status" value="1"/>
</dbReference>
<dbReference type="GO" id="GO:0051082">
    <property type="term" value="F:unfolded protein binding"/>
    <property type="evidence" value="ECO:0007669"/>
    <property type="project" value="InterPro"/>
</dbReference>